<organism evidence="1 2">
    <name type="scientific">Quercus lobata</name>
    <name type="common">Valley oak</name>
    <dbReference type="NCBI Taxonomy" id="97700"/>
    <lineage>
        <taxon>Eukaryota</taxon>
        <taxon>Viridiplantae</taxon>
        <taxon>Streptophyta</taxon>
        <taxon>Embryophyta</taxon>
        <taxon>Tracheophyta</taxon>
        <taxon>Spermatophyta</taxon>
        <taxon>Magnoliopsida</taxon>
        <taxon>eudicotyledons</taxon>
        <taxon>Gunneridae</taxon>
        <taxon>Pentapetalae</taxon>
        <taxon>rosids</taxon>
        <taxon>fabids</taxon>
        <taxon>Fagales</taxon>
        <taxon>Fagaceae</taxon>
        <taxon>Quercus</taxon>
    </lineage>
</organism>
<dbReference type="GO" id="GO:0000127">
    <property type="term" value="C:transcription factor TFIIIC complex"/>
    <property type="evidence" value="ECO:0007669"/>
    <property type="project" value="TreeGrafter"/>
</dbReference>
<dbReference type="Gene3D" id="1.25.40.10">
    <property type="entry name" value="Tetratricopeptide repeat domain"/>
    <property type="match status" value="1"/>
</dbReference>
<evidence type="ECO:0000313" key="1">
    <source>
        <dbReference type="EnsemblPlants" id="QL01p054481:mrna"/>
    </source>
</evidence>
<protein>
    <submittedName>
        <fullName evidence="1">Uncharacterized protein</fullName>
    </submittedName>
</protein>
<keyword evidence="2" id="KW-1185">Reference proteome</keyword>
<dbReference type="InterPro" id="IPR011990">
    <property type="entry name" value="TPR-like_helical_dom_sf"/>
</dbReference>
<dbReference type="AlphaFoldDB" id="A0A7N2KR12"/>
<dbReference type="EMBL" id="LRBV02000001">
    <property type="status" value="NOT_ANNOTATED_CDS"/>
    <property type="molecule type" value="Genomic_DNA"/>
</dbReference>
<evidence type="ECO:0000313" key="2">
    <source>
        <dbReference type="Proteomes" id="UP000594261"/>
    </source>
</evidence>
<reference evidence="1 2" key="1">
    <citation type="journal article" date="2016" name="G3 (Bethesda)">
        <title>First Draft Assembly and Annotation of the Genome of a California Endemic Oak Quercus lobata Nee (Fagaceae).</title>
        <authorList>
            <person name="Sork V.L."/>
            <person name="Fitz-Gibbon S.T."/>
            <person name="Puiu D."/>
            <person name="Crepeau M."/>
            <person name="Gugger P.F."/>
            <person name="Sherman R."/>
            <person name="Stevens K."/>
            <person name="Langley C.H."/>
            <person name="Pellegrini M."/>
            <person name="Salzberg S.L."/>
        </authorList>
    </citation>
    <scope>NUCLEOTIDE SEQUENCE [LARGE SCALE GENOMIC DNA]</scope>
    <source>
        <strain evidence="1 2">cv. SW786</strain>
    </source>
</reference>
<dbReference type="InParanoid" id="A0A7N2KR12"/>
<dbReference type="PANTHER" id="PTHR23082">
    <property type="entry name" value="TRANSCRIPTION INITIATION FACTOR IIIC TFIIIC , POLYPEPTIDE 3-RELATED"/>
    <property type="match status" value="1"/>
</dbReference>
<sequence>MHERNGLIINYRHFVKCNEQGNIGQASYCLAKAIMANPKDVTLRLHRASLHVELGDYQKAAESFEKAKVVGMDFAVVFRADFVAEDGCMQLGYE</sequence>
<dbReference type="SUPFAM" id="SSF48452">
    <property type="entry name" value="TPR-like"/>
    <property type="match status" value="1"/>
</dbReference>
<dbReference type="GO" id="GO:0006383">
    <property type="term" value="P:transcription by RNA polymerase III"/>
    <property type="evidence" value="ECO:0007669"/>
    <property type="project" value="InterPro"/>
</dbReference>
<name>A0A7N2KR12_QUELO</name>
<dbReference type="InterPro" id="IPR039340">
    <property type="entry name" value="Tfc4/TFIIIC-102/Sfc4"/>
</dbReference>
<dbReference type="PANTHER" id="PTHR23082:SF0">
    <property type="entry name" value="GENERAL TRANSCRIPTION FACTOR 3C POLYPEPTIDE 3"/>
    <property type="match status" value="1"/>
</dbReference>
<reference evidence="1" key="2">
    <citation type="submission" date="2021-01" db="UniProtKB">
        <authorList>
            <consortium name="EnsemblPlants"/>
        </authorList>
    </citation>
    <scope>IDENTIFICATION</scope>
</reference>
<dbReference type="Proteomes" id="UP000594261">
    <property type="component" value="Chromosome 1"/>
</dbReference>
<proteinExistence type="predicted"/>
<accession>A0A7N2KR12</accession>
<dbReference type="Gramene" id="QL01p054481:mrna">
    <property type="protein sequence ID" value="QL01p054481:mrna"/>
    <property type="gene ID" value="QL01p054481"/>
</dbReference>
<dbReference type="EnsemblPlants" id="QL01p054481:mrna">
    <property type="protein sequence ID" value="QL01p054481:mrna"/>
    <property type="gene ID" value="QL01p054481"/>
</dbReference>